<reference evidence="2" key="1">
    <citation type="submission" date="2018-02" db="EMBL/GenBank/DDBJ databases">
        <title>Draft genome sequencing of Rhodococcus opacus KU647198.</title>
        <authorList>
            <person name="Zheng B.-X."/>
        </authorList>
    </citation>
    <scope>NUCLEOTIDE SEQUENCE [LARGE SCALE GENOMIC DNA]</scope>
    <source>
        <strain evidence="2">04-OD7</strain>
    </source>
</reference>
<dbReference type="Proteomes" id="UP000239290">
    <property type="component" value="Unassembled WGS sequence"/>
</dbReference>
<dbReference type="Pfam" id="PF10604">
    <property type="entry name" value="Polyketide_cyc2"/>
    <property type="match status" value="1"/>
</dbReference>
<dbReference type="InterPro" id="IPR019587">
    <property type="entry name" value="Polyketide_cyclase/dehydratase"/>
</dbReference>
<protein>
    <submittedName>
        <fullName evidence="1">MxaD family protein</fullName>
    </submittedName>
</protein>
<dbReference type="SUPFAM" id="SSF55961">
    <property type="entry name" value="Bet v1-like"/>
    <property type="match status" value="1"/>
</dbReference>
<dbReference type="InterPro" id="IPR023393">
    <property type="entry name" value="START-like_dom_sf"/>
</dbReference>
<sequence length="175" mass="19586">MTRWYPLAATDDEFLQTARFRIVHVVNLSTDTGRVWSVLTAHDALVSWARLITASEWTSSRPFGVGTTRTVTLGHGAAALRERFYRWDEGRRMTFTAESASRPGFRRFAEDITLEPTPDGTRLTWTFAVDSAPGFAPILTLSLPLLRRVTRGWANALSDTALDDTALDEPRGTTR</sequence>
<dbReference type="RefSeq" id="WP_105421901.1">
    <property type="nucleotide sequence ID" value="NZ_PUIO01000061.1"/>
</dbReference>
<dbReference type="CDD" id="cd07821">
    <property type="entry name" value="PYR_PYL_RCAR_like"/>
    <property type="match status" value="1"/>
</dbReference>
<name>A0A2S8IPY2_RHOOP</name>
<dbReference type="EMBL" id="PUIO01000061">
    <property type="protein sequence ID" value="PQP16803.1"/>
    <property type="molecule type" value="Genomic_DNA"/>
</dbReference>
<evidence type="ECO:0000313" key="2">
    <source>
        <dbReference type="Proteomes" id="UP000239290"/>
    </source>
</evidence>
<gene>
    <name evidence="1" type="ORF">C5613_35790</name>
</gene>
<organism evidence="1 2">
    <name type="scientific">Rhodococcus opacus</name>
    <name type="common">Nocardia opaca</name>
    <dbReference type="NCBI Taxonomy" id="37919"/>
    <lineage>
        <taxon>Bacteria</taxon>
        <taxon>Bacillati</taxon>
        <taxon>Actinomycetota</taxon>
        <taxon>Actinomycetes</taxon>
        <taxon>Mycobacteriales</taxon>
        <taxon>Nocardiaceae</taxon>
        <taxon>Rhodococcus</taxon>
    </lineage>
</organism>
<comment type="caution">
    <text evidence="1">The sequence shown here is derived from an EMBL/GenBank/DDBJ whole genome shotgun (WGS) entry which is preliminary data.</text>
</comment>
<accession>A0A2S8IPY2</accession>
<dbReference type="AlphaFoldDB" id="A0A2S8IPY2"/>
<dbReference type="Gene3D" id="3.30.530.20">
    <property type="match status" value="1"/>
</dbReference>
<evidence type="ECO:0000313" key="1">
    <source>
        <dbReference type="EMBL" id="PQP16803.1"/>
    </source>
</evidence>
<proteinExistence type="predicted"/>